<dbReference type="InterPro" id="IPR006016">
    <property type="entry name" value="UspA"/>
</dbReference>
<sequence>MTRFLVATNSVHVTAAAVDYLEDRLDPGADEVVVVGVTGPDASGRDVADAANVARARLAASTPTVESRTGEVVDELLAAVDEHDPEEVIIGANGGEAGVAGVGSTAQALLAELARPVVVVPTPALS</sequence>
<proteinExistence type="predicted"/>
<evidence type="ECO:0000313" key="2">
    <source>
        <dbReference type="EMBL" id="SFR86550.1"/>
    </source>
</evidence>
<protein>
    <submittedName>
        <fullName evidence="2">Universal stress protein family protein</fullName>
    </submittedName>
</protein>
<keyword evidence="3" id="KW-1185">Reference proteome</keyword>
<dbReference type="SUPFAM" id="SSF52402">
    <property type="entry name" value="Adenine nucleotide alpha hydrolases-like"/>
    <property type="match status" value="1"/>
</dbReference>
<evidence type="ECO:0000313" key="3">
    <source>
        <dbReference type="Proteomes" id="UP000199062"/>
    </source>
</evidence>
<evidence type="ECO:0000259" key="1">
    <source>
        <dbReference type="Pfam" id="PF00582"/>
    </source>
</evidence>
<dbReference type="EMBL" id="FOZK01000001">
    <property type="protein sequence ID" value="SFR86550.1"/>
    <property type="molecule type" value="Genomic_DNA"/>
</dbReference>
<organism evidence="2 3">
    <name type="scientific">Halomicrobium zhouii</name>
    <dbReference type="NCBI Taxonomy" id="767519"/>
    <lineage>
        <taxon>Archaea</taxon>
        <taxon>Methanobacteriati</taxon>
        <taxon>Methanobacteriota</taxon>
        <taxon>Stenosarchaea group</taxon>
        <taxon>Halobacteria</taxon>
        <taxon>Halobacteriales</taxon>
        <taxon>Haloarculaceae</taxon>
        <taxon>Halomicrobium</taxon>
    </lineage>
</organism>
<dbReference type="Proteomes" id="UP000199062">
    <property type="component" value="Unassembled WGS sequence"/>
</dbReference>
<accession>A0A1I6K6R6</accession>
<dbReference type="InterPro" id="IPR014729">
    <property type="entry name" value="Rossmann-like_a/b/a_fold"/>
</dbReference>
<feature type="domain" description="UspA" evidence="1">
    <location>
        <begin position="48"/>
        <end position="121"/>
    </location>
</feature>
<gene>
    <name evidence="2" type="ORF">SAMN05216559_0234</name>
</gene>
<dbReference type="RefSeq" id="WP_089813087.1">
    <property type="nucleotide sequence ID" value="NZ_FOZK01000001.1"/>
</dbReference>
<reference evidence="2 3" key="1">
    <citation type="submission" date="2016-10" db="EMBL/GenBank/DDBJ databases">
        <authorList>
            <person name="de Groot N.N."/>
        </authorList>
    </citation>
    <scope>NUCLEOTIDE SEQUENCE [LARGE SCALE GENOMIC DNA]</scope>
    <source>
        <strain evidence="2 3">CGMCC 1.10457</strain>
    </source>
</reference>
<dbReference type="Gene3D" id="3.40.50.620">
    <property type="entry name" value="HUPs"/>
    <property type="match status" value="1"/>
</dbReference>
<name>A0A1I6K6R6_9EURY</name>
<dbReference type="Pfam" id="PF00582">
    <property type="entry name" value="Usp"/>
    <property type="match status" value="1"/>
</dbReference>
<dbReference type="AlphaFoldDB" id="A0A1I6K6R6"/>
<dbReference type="OrthoDB" id="157454at2157"/>
<dbReference type="STRING" id="767519.SAMN05216559_0234"/>